<evidence type="ECO:0000313" key="11">
    <source>
        <dbReference type="Proteomes" id="UP000515121"/>
    </source>
</evidence>
<dbReference type="PANTHER" id="PTHR47994:SF5">
    <property type="entry name" value="F14D16.11-RELATED"/>
    <property type="match status" value="1"/>
</dbReference>
<feature type="domain" description="HTH myb-type" evidence="10">
    <location>
        <begin position="66"/>
        <end position="116"/>
    </location>
</feature>
<dbReference type="RefSeq" id="XP_022715805.1">
    <property type="nucleotide sequence ID" value="XM_022860070.1"/>
</dbReference>
<organism evidence="11 12">
    <name type="scientific">Durio zibethinus</name>
    <name type="common">Durian</name>
    <dbReference type="NCBI Taxonomy" id="66656"/>
    <lineage>
        <taxon>Eukaryota</taxon>
        <taxon>Viridiplantae</taxon>
        <taxon>Streptophyta</taxon>
        <taxon>Embryophyta</taxon>
        <taxon>Tracheophyta</taxon>
        <taxon>Spermatophyta</taxon>
        <taxon>Magnoliopsida</taxon>
        <taxon>eudicotyledons</taxon>
        <taxon>Gunneridae</taxon>
        <taxon>Pentapetalae</taxon>
        <taxon>rosids</taxon>
        <taxon>malvids</taxon>
        <taxon>Malvales</taxon>
        <taxon>Malvaceae</taxon>
        <taxon>Helicteroideae</taxon>
        <taxon>Durio</taxon>
    </lineage>
</organism>
<dbReference type="AlphaFoldDB" id="A0A6P5WI60"/>
<dbReference type="SUPFAM" id="SSF46689">
    <property type="entry name" value="Homeodomain-like"/>
    <property type="match status" value="1"/>
</dbReference>
<sequence length="573" mass="63790">MGRIPLCSADGLKRGAWTAEEDQKLIAYIQKHGEGGWRSLPKKAGLRRCGKSCRLRWVNYLRPGVKRGDFTSDEAQTIIELHAALGNRWAAIARHLPKRTDNEIKNYWNAHLKKRLVNFGIDPVTHKPVGTARGTSSSENSNTTVVNTDSMIILEENATSKESEPTSQQPTSSRSASASALLLNKLASRVTTLQCVDLDPVRTCQRLQTMSFNSTTNDGGANSESSTATICHPTSSCQGNNASIALDTSDYWPDNISDPLTTPLNCLDLLNIVLSPVSADHGNASDDGGVSFDANIEYPDLSDALSILEGNASEPARSCSSTSSRVLNNMASKFASLRCIDELHNWQNRKNISPGPIQGDHSVTTTTIGDGGLLTNGINIDDMIFDTARVDQGIRKMEVSTQKQIREVQDDSSRNDNDTTRQIDRNNTRRTKLQALVEENNNGVEVSKTTELNDLAQLTGEREVIEYIARVDDEVLHWLERSAIGFCKEYFEEDDLLEIKRKIGKEVIIRRLSDYSFLITFEDEESFEFMMVKNWNVLSSWFKRVEIRSEKSTSSKRGAWVTCYGIPFHARCI</sequence>
<name>A0A6P5WI60_DURZI</name>
<dbReference type="KEGG" id="dzi:111275001"/>
<dbReference type="GO" id="GO:0080090">
    <property type="term" value="P:regulation of primary metabolic process"/>
    <property type="evidence" value="ECO:0007669"/>
    <property type="project" value="UniProtKB-ARBA"/>
</dbReference>
<evidence type="ECO:0000256" key="7">
    <source>
        <dbReference type="ARBA" id="ARBA00062314"/>
    </source>
</evidence>
<evidence type="ECO:0000313" key="12">
    <source>
        <dbReference type="RefSeq" id="XP_022715805.1"/>
    </source>
</evidence>
<dbReference type="InterPro" id="IPR009057">
    <property type="entry name" value="Homeodomain-like_sf"/>
</dbReference>
<dbReference type="PROSITE" id="PS50090">
    <property type="entry name" value="MYB_LIKE"/>
    <property type="match status" value="2"/>
</dbReference>
<keyword evidence="6" id="KW-0539">Nucleus</keyword>
<dbReference type="FunFam" id="1.10.10.60:FF:000394">
    <property type="entry name" value="MYB transcription factor"/>
    <property type="match status" value="1"/>
</dbReference>
<keyword evidence="5" id="KW-0804">Transcription</keyword>
<dbReference type="Pfam" id="PF00249">
    <property type="entry name" value="Myb_DNA-binding"/>
    <property type="match status" value="2"/>
</dbReference>
<keyword evidence="3" id="KW-0805">Transcription regulation</keyword>
<dbReference type="InterPro" id="IPR017930">
    <property type="entry name" value="Myb_dom"/>
</dbReference>
<feature type="domain" description="Myb-like" evidence="9">
    <location>
        <begin position="62"/>
        <end position="112"/>
    </location>
</feature>
<evidence type="ECO:0000259" key="10">
    <source>
        <dbReference type="PROSITE" id="PS51294"/>
    </source>
</evidence>
<dbReference type="InterPro" id="IPR015495">
    <property type="entry name" value="Myb_TF_plants"/>
</dbReference>
<protein>
    <submittedName>
        <fullName evidence="12">Transcription factor MYB41-like</fullName>
    </submittedName>
</protein>
<dbReference type="FunFam" id="1.10.10.60:FF:000001">
    <property type="entry name" value="MYB-related transcription factor"/>
    <property type="match status" value="1"/>
</dbReference>
<evidence type="ECO:0000256" key="6">
    <source>
        <dbReference type="ARBA" id="ARBA00023242"/>
    </source>
</evidence>
<dbReference type="GeneID" id="111275001"/>
<dbReference type="Proteomes" id="UP000515121">
    <property type="component" value="Unplaced"/>
</dbReference>
<evidence type="ECO:0000259" key="9">
    <source>
        <dbReference type="PROSITE" id="PS50090"/>
    </source>
</evidence>
<evidence type="ECO:0000256" key="8">
    <source>
        <dbReference type="SAM" id="MobiDB-lite"/>
    </source>
</evidence>
<dbReference type="PROSITE" id="PS51294">
    <property type="entry name" value="HTH_MYB"/>
    <property type="match status" value="2"/>
</dbReference>
<feature type="region of interest" description="Disordered" evidence="8">
    <location>
        <begin position="401"/>
        <end position="428"/>
    </location>
</feature>
<dbReference type="GO" id="GO:0005634">
    <property type="term" value="C:nucleus"/>
    <property type="evidence" value="ECO:0007669"/>
    <property type="project" value="UniProtKB-SubCell"/>
</dbReference>
<evidence type="ECO:0000256" key="1">
    <source>
        <dbReference type="ARBA" id="ARBA00004123"/>
    </source>
</evidence>
<dbReference type="SMART" id="SM00717">
    <property type="entry name" value="SANT"/>
    <property type="match status" value="2"/>
</dbReference>
<proteinExistence type="predicted"/>
<dbReference type="GO" id="GO:0000976">
    <property type="term" value="F:transcription cis-regulatory region binding"/>
    <property type="evidence" value="ECO:0007669"/>
    <property type="project" value="UniProtKB-ARBA"/>
</dbReference>
<feature type="domain" description="HTH myb-type" evidence="10">
    <location>
        <begin position="9"/>
        <end position="65"/>
    </location>
</feature>
<dbReference type="OrthoDB" id="2143914at2759"/>
<comment type="subunit">
    <text evidence="7">Can form complexes with MYC2, MYC3 or MYC4.</text>
</comment>
<dbReference type="InterPro" id="IPR001005">
    <property type="entry name" value="SANT/Myb"/>
</dbReference>
<evidence type="ECO:0000256" key="5">
    <source>
        <dbReference type="ARBA" id="ARBA00023163"/>
    </source>
</evidence>
<dbReference type="Gene3D" id="1.10.10.60">
    <property type="entry name" value="Homeodomain-like"/>
    <property type="match status" value="2"/>
</dbReference>
<evidence type="ECO:0000256" key="2">
    <source>
        <dbReference type="ARBA" id="ARBA00022737"/>
    </source>
</evidence>
<dbReference type="CDD" id="cd00167">
    <property type="entry name" value="SANT"/>
    <property type="match status" value="2"/>
</dbReference>
<evidence type="ECO:0000256" key="3">
    <source>
        <dbReference type="ARBA" id="ARBA00023015"/>
    </source>
</evidence>
<dbReference type="GO" id="GO:0051707">
    <property type="term" value="P:response to other organism"/>
    <property type="evidence" value="ECO:0007669"/>
    <property type="project" value="UniProtKB-ARBA"/>
</dbReference>
<accession>A0A6P5WI60</accession>
<reference evidence="12" key="1">
    <citation type="submission" date="2025-08" db="UniProtKB">
        <authorList>
            <consortium name="RefSeq"/>
        </authorList>
    </citation>
    <scope>IDENTIFICATION</scope>
    <source>
        <tissue evidence="12">Fruit stalk</tissue>
    </source>
</reference>
<feature type="compositionally biased region" description="Basic and acidic residues" evidence="8">
    <location>
        <begin position="401"/>
        <end position="427"/>
    </location>
</feature>
<comment type="subcellular location">
    <subcellularLocation>
        <location evidence="1">Nucleus</location>
    </subcellularLocation>
</comment>
<dbReference type="PANTHER" id="PTHR47994">
    <property type="entry name" value="F14D16.11-RELATED"/>
    <property type="match status" value="1"/>
</dbReference>
<keyword evidence="2" id="KW-0677">Repeat</keyword>
<keyword evidence="11" id="KW-1185">Reference proteome</keyword>
<keyword evidence="4" id="KW-0238">DNA-binding</keyword>
<feature type="domain" description="Myb-like" evidence="9">
    <location>
        <begin position="9"/>
        <end position="61"/>
    </location>
</feature>
<gene>
    <name evidence="12" type="primary">LOC111275001</name>
</gene>
<evidence type="ECO:0000256" key="4">
    <source>
        <dbReference type="ARBA" id="ARBA00023125"/>
    </source>
</evidence>